<evidence type="ECO:0000313" key="13">
    <source>
        <dbReference type="Proteomes" id="UP000325315"/>
    </source>
</evidence>
<dbReference type="InterPro" id="IPR034197">
    <property type="entry name" value="Peptidases_S8_3"/>
</dbReference>
<dbReference type="PROSITE" id="PS51892">
    <property type="entry name" value="SUBTILASE"/>
    <property type="match status" value="1"/>
</dbReference>
<organism evidence="12 13">
    <name type="scientific">Gossypium australe</name>
    <dbReference type="NCBI Taxonomy" id="47621"/>
    <lineage>
        <taxon>Eukaryota</taxon>
        <taxon>Viridiplantae</taxon>
        <taxon>Streptophyta</taxon>
        <taxon>Embryophyta</taxon>
        <taxon>Tracheophyta</taxon>
        <taxon>Spermatophyta</taxon>
        <taxon>Magnoliopsida</taxon>
        <taxon>eudicotyledons</taxon>
        <taxon>Gunneridae</taxon>
        <taxon>Pentapetalae</taxon>
        <taxon>rosids</taxon>
        <taxon>malvids</taxon>
        <taxon>Malvales</taxon>
        <taxon>Malvaceae</taxon>
        <taxon>Malvoideae</taxon>
        <taxon>Gossypium</taxon>
    </lineage>
</organism>
<dbReference type="FunFam" id="3.40.50.200:FF:000006">
    <property type="entry name" value="Subtilisin-like protease SBT1.5"/>
    <property type="match status" value="1"/>
</dbReference>
<dbReference type="CDD" id="cd02120">
    <property type="entry name" value="PA_subtilisin_like"/>
    <property type="match status" value="1"/>
</dbReference>
<dbReference type="InterPro" id="IPR045051">
    <property type="entry name" value="SBT"/>
</dbReference>
<evidence type="ECO:0000256" key="6">
    <source>
        <dbReference type="ARBA" id="ARBA00023180"/>
    </source>
</evidence>
<dbReference type="InterPro" id="IPR010259">
    <property type="entry name" value="S8pro/Inhibitor_I9"/>
</dbReference>
<dbReference type="SUPFAM" id="SSF52743">
    <property type="entry name" value="Subtilisin-like"/>
    <property type="match status" value="1"/>
</dbReference>
<dbReference type="Gene3D" id="3.30.70.80">
    <property type="entry name" value="Peptidase S8 propeptide/proteinase inhibitor I9"/>
    <property type="match status" value="1"/>
</dbReference>
<feature type="domain" description="Inhibitor I9" evidence="10">
    <location>
        <begin position="153"/>
        <end position="231"/>
    </location>
</feature>
<keyword evidence="3" id="KW-0732">Signal</keyword>
<dbReference type="Gene3D" id="3.40.50.200">
    <property type="entry name" value="Peptidase S8/S53 domain"/>
    <property type="match status" value="1"/>
</dbReference>
<proteinExistence type="inferred from homology"/>
<evidence type="ECO:0000259" key="10">
    <source>
        <dbReference type="Pfam" id="PF05922"/>
    </source>
</evidence>
<feature type="domain" description="Peptidase S8/S53" evidence="9">
    <location>
        <begin position="257"/>
        <end position="731"/>
    </location>
</feature>
<dbReference type="AlphaFoldDB" id="A0A5B6V6C5"/>
<evidence type="ECO:0000256" key="4">
    <source>
        <dbReference type="ARBA" id="ARBA00022801"/>
    </source>
</evidence>
<keyword evidence="2 8" id="KW-0645">Protease</keyword>
<gene>
    <name evidence="12" type="ORF">EPI10_008904</name>
</gene>
<dbReference type="InterPro" id="IPR037045">
    <property type="entry name" value="S8pro/Inhibitor_I9_sf"/>
</dbReference>
<dbReference type="FunFam" id="2.60.40.2310:FF:000002">
    <property type="entry name" value="p69E protein-like"/>
    <property type="match status" value="1"/>
</dbReference>
<name>A0A5B6V6C5_9ROSI</name>
<keyword evidence="13" id="KW-1185">Reference proteome</keyword>
<dbReference type="Gene3D" id="3.50.30.30">
    <property type="match status" value="1"/>
</dbReference>
<feature type="active site" description="Charge relay system" evidence="7 8">
    <location>
        <position position="696"/>
    </location>
</feature>
<dbReference type="PRINTS" id="PR00723">
    <property type="entry name" value="SUBTILISIN"/>
</dbReference>
<keyword evidence="5 8" id="KW-0720">Serine protease</keyword>
<dbReference type="InterPro" id="IPR015500">
    <property type="entry name" value="Peptidase_S8_subtilisin-rel"/>
</dbReference>
<dbReference type="InterPro" id="IPR041469">
    <property type="entry name" value="Subtilisin-like_FN3"/>
</dbReference>
<evidence type="ECO:0000256" key="2">
    <source>
        <dbReference type="ARBA" id="ARBA00022670"/>
    </source>
</evidence>
<feature type="active site" description="Charge relay system" evidence="7 8">
    <location>
        <position position="266"/>
    </location>
</feature>
<keyword evidence="4 8" id="KW-0378">Hydrolase</keyword>
<reference evidence="13" key="1">
    <citation type="journal article" date="2019" name="Plant Biotechnol. J.">
        <title>Genome sequencing of the Australian wild diploid species Gossypium australe highlights disease resistance and delayed gland morphogenesis.</title>
        <authorList>
            <person name="Cai Y."/>
            <person name="Cai X."/>
            <person name="Wang Q."/>
            <person name="Wang P."/>
            <person name="Zhang Y."/>
            <person name="Cai C."/>
            <person name="Xu Y."/>
            <person name="Wang K."/>
            <person name="Zhou Z."/>
            <person name="Wang C."/>
            <person name="Geng S."/>
            <person name="Li B."/>
            <person name="Dong Q."/>
            <person name="Hou Y."/>
            <person name="Wang H."/>
            <person name="Ai P."/>
            <person name="Liu Z."/>
            <person name="Yi F."/>
            <person name="Sun M."/>
            <person name="An G."/>
            <person name="Cheng J."/>
            <person name="Zhang Y."/>
            <person name="Shi Q."/>
            <person name="Xie Y."/>
            <person name="Shi X."/>
            <person name="Chang Y."/>
            <person name="Huang F."/>
            <person name="Chen Y."/>
            <person name="Hong S."/>
            <person name="Mi L."/>
            <person name="Sun Q."/>
            <person name="Zhang L."/>
            <person name="Zhou B."/>
            <person name="Peng R."/>
            <person name="Zhang X."/>
            <person name="Liu F."/>
        </authorList>
    </citation>
    <scope>NUCLEOTIDE SEQUENCE [LARGE SCALE GENOMIC DNA]</scope>
    <source>
        <strain evidence="13">cv. PA1801</strain>
    </source>
</reference>
<accession>A0A5B6V6C5</accession>
<comment type="caution">
    <text evidence="12">The sequence shown here is derived from an EMBL/GenBank/DDBJ whole genome shotgun (WGS) entry which is preliminary data.</text>
</comment>
<dbReference type="InterPro" id="IPR036852">
    <property type="entry name" value="Peptidase_S8/S53_dom_sf"/>
</dbReference>
<dbReference type="GO" id="GO:0006508">
    <property type="term" value="P:proteolysis"/>
    <property type="evidence" value="ECO:0007669"/>
    <property type="project" value="UniProtKB-KW"/>
</dbReference>
<evidence type="ECO:0000259" key="11">
    <source>
        <dbReference type="Pfam" id="PF17766"/>
    </source>
</evidence>
<feature type="domain" description="Subtilisin-like protease fibronectin type-III" evidence="11">
    <location>
        <begin position="811"/>
        <end position="906"/>
    </location>
</feature>
<dbReference type="FunFam" id="3.30.70.80:FF:000002">
    <property type="entry name" value="Subtilisin-like protease SBT5.3"/>
    <property type="match status" value="1"/>
</dbReference>
<dbReference type="EMBL" id="SMMG02000008">
    <property type="protein sequence ID" value="KAA3464682.1"/>
    <property type="molecule type" value="Genomic_DNA"/>
</dbReference>
<evidence type="ECO:0000259" key="9">
    <source>
        <dbReference type="Pfam" id="PF00082"/>
    </source>
</evidence>
<feature type="active site" description="Charge relay system" evidence="7 8">
    <location>
        <position position="343"/>
    </location>
</feature>
<dbReference type="InterPro" id="IPR000209">
    <property type="entry name" value="Peptidase_S8/S53_dom"/>
</dbReference>
<evidence type="ECO:0000256" key="8">
    <source>
        <dbReference type="PROSITE-ProRule" id="PRU01240"/>
    </source>
</evidence>
<dbReference type="Pfam" id="PF05922">
    <property type="entry name" value="Inhibitor_I9"/>
    <property type="match status" value="1"/>
</dbReference>
<protein>
    <submittedName>
        <fullName evidence="12">Subtilisin-like protease SBT3.3</fullName>
    </submittedName>
</protein>
<dbReference type="PANTHER" id="PTHR10795">
    <property type="entry name" value="PROPROTEIN CONVERTASE SUBTILISIN/KEXIN"/>
    <property type="match status" value="1"/>
</dbReference>
<sequence length="915" mass="99404">MIFLSGVIKSCRETHPTEPSPHLCFYIPIVHKLLCIVPVSGFCLPNPRRAQRGSRSLRSVSVDVNTTCKLMGEVLVLLYLLQLRHSLSSVNPFKLSSEYGRQNPTSGQYLLLREQDTPNQILALNNREERKLQDLFLSENNSRNALADSKRNVYIVYMGKRQHLDVELLTRTHHDMLATVLGSEETSEDSIVYSYKHGFSGFAAKMTKAQALKLSKLPGVIHVTRNRFYKVQTTRSWDYLGLSSTSLSNLLNKSKMGNGVIIGLLDTGIWPELQVFNDENLGPIPSRWRGVCESGEHFDGAKACNRKLIGARYFISGLEAEYGQPYNTSENDDYMSPRDSSGHGTHTSSIAGGSFVANASYDGLGLGTVRGGAPGAHLAMYKVCWRLYGGVCADADVLKAFDEAINDGVDVLSVSLAADIPLYSEVDHRGSIPIGSFHAVAKGITVVCAAGNSGPRAETVQNTAPWILTVAASTVDRSFPTPITLGNNHTIIVSNKTLTGQRKWLDRIRTNSYKYQFQGQAMFTGEDTVSASLVYPEVSDLMPPRNCESLSSNDDWMAGKIVLCFASDYNQSLLNDAILSVKAAGGLGVIVSRSPSNYYPYAMNFPCLQVTYETGTQILYYIRSTSNPQVRLSPSRTHIGKPVSTNVAYFSSRGPSSNVPAILKPDIAAPGVQILAAIPPSDETTNGAFAFLSGTSMATPHVSGIVALLKSLYPDWSPGAIKSAIITTALTSHQSGGPIFAEGEPPKLADPFDFGGGIVNPNSAADPGLVYDMNTENYVQYLCAMGYNNSDIFQITEHPVVCPSKQPSILDVNLPSITIPNLKKPTILTRTVTNVGPVNSKYKASVEFASGINVAVRPETLIFSSRTKTISFSVMISSAHNVNAGYYFGSLTWTDGVHVVRSPISVRTEVGESFF</sequence>
<dbReference type="CDD" id="cd04852">
    <property type="entry name" value="Peptidases_S8_3"/>
    <property type="match status" value="1"/>
</dbReference>
<dbReference type="Pfam" id="PF00082">
    <property type="entry name" value="Peptidase_S8"/>
    <property type="match status" value="1"/>
</dbReference>
<dbReference type="PROSITE" id="PS00138">
    <property type="entry name" value="SUBTILASE_SER"/>
    <property type="match status" value="1"/>
</dbReference>
<dbReference type="Proteomes" id="UP000325315">
    <property type="component" value="Unassembled WGS sequence"/>
</dbReference>
<dbReference type="Gene3D" id="2.60.40.2310">
    <property type="match status" value="1"/>
</dbReference>
<comment type="similarity">
    <text evidence="1 8">Belongs to the peptidase S8 family.</text>
</comment>
<dbReference type="GO" id="GO:0004252">
    <property type="term" value="F:serine-type endopeptidase activity"/>
    <property type="evidence" value="ECO:0007669"/>
    <property type="project" value="UniProtKB-UniRule"/>
</dbReference>
<dbReference type="OrthoDB" id="206201at2759"/>
<evidence type="ECO:0000256" key="3">
    <source>
        <dbReference type="ARBA" id="ARBA00022729"/>
    </source>
</evidence>
<dbReference type="Pfam" id="PF17766">
    <property type="entry name" value="fn3_6"/>
    <property type="match status" value="1"/>
</dbReference>
<evidence type="ECO:0000313" key="12">
    <source>
        <dbReference type="EMBL" id="KAA3464682.1"/>
    </source>
</evidence>
<keyword evidence="6" id="KW-0325">Glycoprotein</keyword>
<evidence type="ECO:0000256" key="5">
    <source>
        <dbReference type="ARBA" id="ARBA00022825"/>
    </source>
</evidence>
<dbReference type="InterPro" id="IPR023828">
    <property type="entry name" value="Peptidase_S8_Ser-AS"/>
</dbReference>
<evidence type="ECO:0000256" key="1">
    <source>
        <dbReference type="ARBA" id="ARBA00011073"/>
    </source>
</evidence>
<evidence type="ECO:0000256" key="7">
    <source>
        <dbReference type="PIRSR" id="PIRSR615500-1"/>
    </source>
</evidence>